<gene>
    <name evidence="8" type="ORF">V565_034680</name>
</gene>
<dbReference type="PANTHER" id="PTHR43016:SF16">
    <property type="entry name" value="METALLOPROTEASE, PUTATIVE (AFU_ORTHOLOGUE AFUA_4G07610)-RELATED"/>
    <property type="match status" value="1"/>
</dbReference>
<evidence type="ECO:0000256" key="6">
    <source>
        <dbReference type="ARBA" id="ARBA00045897"/>
    </source>
</evidence>
<evidence type="ECO:0000256" key="3">
    <source>
        <dbReference type="ARBA" id="ARBA00011853"/>
    </source>
</evidence>
<keyword evidence="8" id="KW-0645">Protease</keyword>
<organism evidence="8 9">
    <name type="scientific">Rhizoctonia solani 123E</name>
    <dbReference type="NCBI Taxonomy" id="1423351"/>
    <lineage>
        <taxon>Eukaryota</taxon>
        <taxon>Fungi</taxon>
        <taxon>Dikarya</taxon>
        <taxon>Basidiomycota</taxon>
        <taxon>Agaricomycotina</taxon>
        <taxon>Agaricomycetes</taxon>
        <taxon>Cantharellales</taxon>
        <taxon>Ceratobasidiaceae</taxon>
        <taxon>Rhizoctonia</taxon>
    </lineage>
</organism>
<feature type="domain" description="Peptidase M16C associated" evidence="7">
    <location>
        <begin position="544"/>
        <end position="811"/>
    </location>
</feature>
<dbReference type="FunFam" id="3.30.830.10:FF:000031">
    <property type="entry name" value="Putative zinc metalloprotease"/>
    <property type="match status" value="1"/>
</dbReference>
<dbReference type="Gene3D" id="3.30.830.10">
    <property type="entry name" value="Metalloenzyme, LuxS/M16 peptidase-like"/>
    <property type="match status" value="4"/>
</dbReference>
<dbReference type="InterPro" id="IPR013578">
    <property type="entry name" value="Peptidase_M16C_assoc"/>
</dbReference>
<evidence type="ECO:0000256" key="2">
    <source>
        <dbReference type="ARBA" id="ARBA00007575"/>
    </source>
</evidence>
<dbReference type="OrthoDB" id="4953at2759"/>
<name>A0A074S6D0_9AGAM</name>
<dbReference type="HOGENOM" id="CLU_006065_0_0_1"/>
<comment type="subunit">
    <text evidence="3">Monomer and homodimer; homodimerization is induced by binding of the substrate.</text>
</comment>
<evidence type="ECO:0000256" key="4">
    <source>
        <dbReference type="ARBA" id="ARBA00020167"/>
    </source>
</evidence>
<evidence type="ECO:0000256" key="5">
    <source>
        <dbReference type="ARBA" id="ARBA00034552"/>
    </source>
</evidence>
<comment type="subcellular location">
    <subcellularLocation>
        <location evidence="1">Mitochondrion intermembrane space</location>
    </subcellularLocation>
</comment>
<evidence type="ECO:0000313" key="9">
    <source>
        <dbReference type="Proteomes" id="UP000027456"/>
    </source>
</evidence>
<dbReference type="GO" id="GO:0006508">
    <property type="term" value="P:proteolysis"/>
    <property type="evidence" value="ECO:0007669"/>
    <property type="project" value="UniProtKB-KW"/>
</dbReference>
<comment type="similarity">
    <text evidence="2">Belongs to the peptidase M16 family. PreP subfamily.</text>
</comment>
<dbReference type="AlphaFoldDB" id="A0A074S6D0"/>
<dbReference type="SMART" id="SM01264">
    <property type="entry name" value="M16C_associated"/>
    <property type="match status" value="1"/>
</dbReference>
<dbReference type="FunFam" id="3.30.830.10:FF:000015">
    <property type="entry name" value="Putative zinc metalloprotease"/>
    <property type="match status" value="1"/>
</dbReference>
<keyword evidence="9" id="KW-1185">Reference proteome</keyword>
<dbReference type="SUPFAM" id="SSF63411">
    <property type="entry name" value="LuxS/MPP-like metallohydrolase"/>
    <property type="match status" value="4"/>
</dbReference>
<dbReference type="GO" id="GO:0005758">
    <property type="term" value="C:mitochondrial intermembrane space"/>
    <property type="evidence" value="ECO:0007669"/>
    <property type="project" value="UniProtKB-SubCell"/>
</dbReference>
<dbReference type="GO" id="GO:0046872">
    <property type="term" value="F:metal ion binding"/>
    <property type="evidence" value="ECO:0007669"/>
    <property type="project" value="InterPro"/>
</dbReference>
<protein>
    <recommendedName>
        <fullName evidence="4">Presequence protease, mitochondrial</fullName>
    </recommendedName>
    <alternativeName>
        <fullName evidence="5">Pitrilysin metalloproteinase</fullName>
    </alternativeName>
</protein>
<evidence type="ECO:0000259" key="7">
    <source>
        <dbReference type="SMART" id="SM01264"/>
    </source>
</evidence>
<dbReference type="InterPro" id="IPR011765">
    <property type="entry name" value="Pept_M16_N"/>
</dbReference>
<dbReference type="STRING" id="1423351.A0A074S6D0"/>
<dbReference type="InterPro" id="IPR007863">
    <property type="entry name" value="Peptidase_M16_C"/>
</dbReference>
<dbReference type="Proteomes" id="UP000027456">
    <property type="component" value="Unassembled WGS sequence"/>
</dbReference>
<dbReference type="GO" id="GO:0008237">
    <property type="term" value="F:metallopeptidase activity"/>
    <property type="evidence" value="ECO:0007669"/>
    <property type="project" value="UniProtKB-KW"/>
</dbReference>
<sequence>MLRARVPNNVVAVRRISSSAGQLFATTRNIDTRPQSASPVHAAHSNLGSRFWQLRPLATVATSTSPTAQQLPHSMTLPTSTETFDTRNFELLQRVKLDYADVEVTKWRSKVTGLTVVHIDYDAPIVKGYFVLATEIFNDSGCPHTLEHLVFLGSEQYPFKGVLDNLANRAFSQGTNAWTDTDHTAYTISTAGSQGFLQLLPVYVDHILYPRIADADFVTEVHHINSKAENAGVVYSEMQGRQNTAGDLMHHKMQTLFNPPGSAYRSETGGLMEALRILKVDQIRDYHKSYYVPYNLCLIVSGKLKTPELLHVLQTKVEPRIIEHGQVKPSAWKRPFVETPSAQKPGLKGITKATVEFPEQDESAGEVAVSFQGPEPEKFTELKAMEMLGLYLTDSPVSPLTKEFVETANPLCTYIYCDSEERATFTSNNIYFGSVPTEQLDALHKKVIAKLKQIVVDGVDMDRIRLVMKRDKLKLKSMLESDGGDIFSTGLITDFLYGKADGSDIAPSLAEMKRYEELEKWTAKQWEDILTKYWIEGPSVVVGARPSANLQDKLETDEKARIEAQRKSLGPDGLVKLEEELNRAKAEHDRPIPREMLTSFPVPDVKSISWIQVQSARNDPFSAKVGKTGSGLQEHLDKDPVDLPYFIQYDQVQSDFVTVSAYLSTTSVPDKLRPYISLYLSSFFALPVTRPDGTKISHEDLVKKLDEVTVAYEANCGISGYFADTIRVSIKAELSRYEEVVGLFKDLMYAPEYTKDRLEVNVAKILQSLPEQKRDGNTIMMAISNSLTYKTNKSVSNSGGITTQMEFIPELAKKLQESPDEVIEHMKEFRKHVASPRGIRFSVTGNVLALEQPRSAWKKNFQEIKANSLEPVSWSKDVLSALGKRPKKKAVVVSMPTIESSYAIHTAQGVVGFDHPDYPALRLACEVLDGTESFLWKLIRGSGLAYGASMSLDAESGLLSFLLYRAPDSYKGFQAGAKAVRGLVDGTIELDETALDAAKSSLVFSLTHRVASPGKAALDSFVNQVLKKVPQDHGRELLDRIQAVDLEGVRRALKTQVLPLFDPATSIAVVASSASKSSEIAEGLKSSGFDVEVRTLDFSGEEDMEDSGSESGSSASS</sequence>
<dbReference type="Pfam" id="PF05193">
    <property type="entry name" value="Peptidase_M16_C"/>
    <property type="match status" value="2"/>
</dbReference>
<evidence type="ECO:0000313" key="8">
    <source>
        <dbReference type="EMBL" id="KEP53170.1"/>
    </source>
</evidence>
<comment type="caution">
    <text evidence="8">The sequence shown here is derived from an EMBL/GenBank/DDBJ whole genome shotgun (WGS) entry which is preliminary data.</text>
</comment>
<reference evidence="8 9" key="1">
    <citation type="submission" date="2013-12" db="EMBL/GenBank/DDBJ databases">
        <authorList>
            <person name="Cubeta M."/>
            <person name="Pakala S."/>
            <person name="Fedorova N."/>
            <person name="Thomas E."/>
            <person name="Dean R."/>
            <person name="Jabaji S."/>
            <person name="Neate S."/>
            <person name="Toda T."/>
            <person name="Tavantzis S."/>
            <person name="Vilgalys R."/>
            <person name="Bharathan N."/>
            <person name="Pakala S."/>
            <person name="Losada L.S."/>
            <person name="Zafar N."/>
            <person name="Nierman W."/>
        </authorList>
    </citation>
    <scope>NUCLEOTIDE SEQUENCE [LARGE SCALE GENOMIC DNA]</scope>
    <source>
        <strain evidence="8 9">123E</strain>
    </source>
</reference>
<evidence type="ECO:0000256" key="1">
    <source>
        <dbReference type="ARBA" id="ARBA00004569"/>
    </source>
</evidence>
<dbReference type="EMBL" id="AZST01000071">
    <property type="protein sequence ID" value="KEP53170.1"/>
    <property type="molecule type" value="Genomic_DNA"/>
</dbReference>
<accession>A0A074S6D0</accession>
<dbReference type="PANTHER" id="PTHR43016">
    <property type="entry name" value="PRESEQUENCE PROTEASE"/>
    <property type="match status" value="1"/>
</dbReference>
<dbReference type="Pfam" id="PF00675">
    <property type="entry name" value="Peptidase_M16"/>
    <property type="match status" value="1"/>
</dbReference>
<dbReference type="InterPro" id="IPR011249">
    <property type="entry name" value="Metalloenz_LuxS/M16"/>
</dbReference>
<keyword evidence="8" id="KW-0378">Hydrolase</keyword>
<comment type="function">
    <text evidence="6">Degrades mitochondrial transit peptides after their cleavage in the intermembrane space or in the matrix, and presequence peptides; clearance of these peptides is required to keep the presequence processing machinery running. Preferentially cleaves the N-terminal side of paired basic amino acid residues. Also degrades other unstructured peptides. May function as an ATP-dependent peptidase as opposed to a metalloendopeptidase.</text>
</comment>
<keyword evidence="8" id="KW-0482">Metalloprotease</keyword>
<proteinExistence type="inferred from homology"/>